<keyword evidence="2" id="KW-1185">Reference proteome</keyword>
<protein>
    <recommendedName>
        <fullName evidence="3">Peptidase M4</fullName>
    </recommendedName>
</protein>
<dbReference type="AlphaFoldDB" id="A0A4P6UTL2"/>
<organism evidence="1 2">
    <name type="scientific">Ureibacillus thermophilus</name>
    <dbReference type="NCBI Taxonomy" id="367743"/>
    <lineage>
        <taxon>Bacteria</taxon>
        <taxon>Bacillati</taxon>
        <taxon>Bacillota</taxon>
        <taxon>Bacilli</taxon>
        <taxon>Bacillales</taxon>
        <taxon>Caryophanaceae</taxon>
        <taxon>Ureibacillus</taxon>
    </lineage>
</organism>
<dbReference type="RefSeq" id="WP_208650254.1">
    <property type="nucleotide sequence ID" value="NZ_CP036528.1"/>
</dbReference>
<sequence length="104" mass="11682">MNLRDFMLGVTTGLAAAVIIKEASERIQPYMNPNQILENIKEEFRKESPIDGSWIYMKPESFHNGITTVPVYRGGISRVVDGQVENFEFAADARSGVIVELHKV</sequence>
<proteinExistence type="predicted"/>
<evidence type="ECO:0000313" key="2">
    <source>
        <dbReference type="Proteomes" id="UP000291151"/>
    </source>
</evidence>
<dbReference type="Proteomes" id="UP000291151">
    <property type="component" value="Chromosome"/>
</dbReference>
<accession>A0A4P6UTL2</accession>
<name>A0A4P6UTL2_9BACL</name>
<gene>
    <name evidence="1" type="ORF">DKZ56_12230</name>
</gene>
<dbReference type="EMBL" id="CP036528">
    <property type="protein sequence ID" value="QBK26563.1"/>
    <property type="molecule type" value="Genomic_DNA"/>
</dbReference>
<reference evidence="1 2" key="1">
    <citation type="submission" date="2019-02" db="EMBL/GenBank/DDBJ databases">
        <title>Ureibacillus thermophilus.</title>
        <authorList>
            <person name="Sunny J.S."/>
            <person name="Natarajan A."/>
            <person name="Saleena L.M."/>
        </authorList>
    </citation>
    <scope>NUCLEOTIDE SEQUENCE [LARGE SCALE GENOMIC DNA]</scope>
    <source>
        <strain evidence="1 2">LM102</strain>
    </source>
</reference>
<evidence type="ECO:0000313" key="1">
    <source>
        <dbReference type="EMBL" id="QBK26563.1"/>
    </source>
</evidence>
<dbReference type="KEGG" id="uth:DKZ56_12230"/>
<evidence type="ECO:0008006" key="3">
    <source>
        <dbReference type="Google" id="ProtNLM"/>
    </source>
</evidence>